<evidence type="ECO:0000313" key="7">
    <source>
        <dbReference type="Proteomes" id="UP000663852"/>
    </source>
</evidence>
<comment type="caution">
    <text evidence="5">The sequence shown here is derived from an EMBL/GenBank/DDBJ whole genome shotgun (WGS) entry which is preliminary data.</text>
</comment>
<keyword evidence="3" id="KW-0732">Signal</keyword>
<dbReference type="Proteomes" id="UP000663828">
    <property type="component" value="Unassembled WGS sequence"/>
</dbReference>
<feature type="compositionally biased region" description="Polar residues" evidence="1">
    <location>
        <begin position="500"/>
        <end position="509"/>
    </location>
</feature>
<feature type="transmembrane region" description="Helical" evidence="2">
    <location>
        <begin position="326"/>
        <end position="354"/>
    </location>
</feature>
<keyword evidence="2" id="KW-1133">Transmembrane helix</keyword>
<keyword evidence="6" id="KW-1185">Reference proteome</keyword>
<keyword evidence="2" id="KW-0812">Transmembrane</keyword>
<evidence type="ECO:0000313" key="4">
    <source>
        <dbReference type="EMBL" id="CAF0975238.1"/>
    </source>
</evidence>
<gene>
    <name evidence="5" type="ORF">EDS130_LOCUS16897</name>
    <name evidence="4" type="ORF">XAT740_LOCUS11886</name>
</gene>
<accession>A0A814JNH6</accession>
<feature type="signal peptide" evidence="3">
    <location>
        <begin position="1"/>
        <end position="18"/>
    </location>
</feature>
<dbReference type="EMBL" id="CAJNOJ010000074">
    <property type="protein sequence ID" value="CAF1040414.1"/>
    <property type="molecule type" value="Genomic_DNA"/>
</dbReference>
<evidence type="ECO:0000256" key="1">
    <source>
        <dbReference type="SAM" id="MobiDB-lite"/>
    </source>
</evidence>
<keyword evidence="2" id="KW-0472">Membrane</keyword>
<evidence type="ECO:0000256" key="2">
    <source>
        <dbReference type="SAM" id="Phobius"/>
    </source>
</evidence>
<dbReference type="AlphaFoldDB" id="A0A814JNH6"/>
<reference evidence="5" key="1">
    <citation type="submission" date="2021-02" db="EMBL/GenBank/DDBJ databases">
        <authorList>
            <person name="Nowell W R."/>
        </authorList>
    </citation>
    <scope>NUCLEOTIDE SEQUENCE</scope>
</reference>
<feature type="chain" id="PRO_5036224928" evidence="3">
    <location>
        <begin position="19"/>
        <end position="519"/>
    </location>
</feature>
<feature type="compositionally biased region" description="Polar residues" evidence="1">
    <location>
        <begin position="417"/>
        <end position="433"/>
    </location>
</feature>
<dbReference type="SUPFAM" id="SSF101898">
    <property type="entry name" value="NHL repeat"/>
    <property type="match status" value="1"/>
</dbReference>
<protein>
    <submittedName>
        <fullName evidence="5">Uncharacterized protein</fullName>
    </submittedName>
</protein>
<dbReference type="Proteomes" id="UP000663852">
    <property type="component" value="Unassembled WGS sequence"/>
</dbReference>
<proteinExistence type="predicted"/>
<evidence type="ECO:0000313" key="5">
    <source>
        <dbReference type="EMBL" id="CAF1040414.1"/>
    </source>
</evidence>
<name>A0A814JNH6_ADIRI</name>
<feature type="compositionally biased region" description="Basic and acidic residues" evidence="1">
    <location>
        <begin position="389"/>
        <end position="399"/>
    </location>
</feature>
<evidence type="ECO:0000256" key="3">
    <source>
        <dbReference type="SAM" id="SignalP"/>
    </source>
</evidence>
<dbReference type="EMBL" id="CAJNOR010000661">
    <property type="protein sequence ID" value="CAF0975238.1"/>
    <property type="molecule type" value="Genomic_DNA"/>
</dbReference>
<feature type="region of interest" description="Disordered" evidence="1">
    <location>
        <begin position="389"/>
        <end position="439"/>
    </location>
</feature>
<evidence type="ECO:0000313" key="6">
    <source>
        <dbReference type="Proteomes" id="UP000663828"/>
    </source>
</evidence>
<feature type="compositionally biased region" description="Basic and acidic residues" evidence="1">
    <location>
        <begin position="455"/>
        <end position="471"/>
    </location>
</feature>
<feature type="region of interest" description="Disordered" evidence="1">
    <location>
        <begin position="451"/>
        <end position="519"/>
    </location>
</feature>
<dbReference type="OrthoDB" id="10017404at2759"/>
<sequence length="519" mass="57822">MNWTSVFIFLALFTCAQSKYNPIPVGAVVISTTSQIMVMKPVEYNGTDELVTIFTANSSMKIINTAYDSTTRSLFIQFINVSMNNTVYSCQLAAVEQLDANIYELPIKINASSINQLTSFTSDVTNRRIFLTDSSGIVTLFSMSGLMQTIVAAPSNITDTVRSAAYSNSLDKLFIITDTRLYACMNFDNANLYCCGSIASSNKLRTISFDQILSDTYVYVLDERSGIYKVAFDTNGCPTALNPINTLGTYYNLQFVIDRGLYFASGGVQSANDNSILVIANGTQTPRSKYIGIPIVALHISNPNTGTVLTSEETCFNGITYSDYRAAVILAAIFGTIMGIFMCFNALFCIDFVMTKRIIRNLKRQIPHNLLEDRWNKLVEEKYAKIALEKQRRKDDPPPPKRQSTTGTRKAPPATTVEATDTTNRSAGESLQVPNPIPRLSAYLRRKSESYLSRRRSDDYRSARSNQRDEISELPSRVPRGQAGAPQIHIAPVQEENENQRGLRSNLSRQELLKDADFL</sequence>
<organism evidence="5 7">
    <name type="scientific">Adineta ricciae</name>
    <name type="common">Rotifer</name>
    <dbReference type="NCBI Taxonomy" id="249248"/>
    <lineage>
        <taxon>Eukaryota</taxon>
        <taxon>Metazoa</taxon>
        <taxon>Spiralia</taxon>
        <taxon>Gnathifera</taxon>
        <taxon>Rotifera</taxon>
        <taxon>Eurotatoria</taxon>
        <taxon>Bdelloidea</taxon>
        <taxon>Adinetida</taxon>
        <taxon>Adinetidae</taxon>
        <taxon>Adineta</taxon>
    </lineage>
</organism>